<evidence type="ECO:0000313" key="3">
    <source>
        <dbReference type="EMBL" id="TQR20667.1"/>
    </source>
</evidence>
<feature type="chain" id="PRO_5021949335" evidence="2">
    <location>
        <begin position="29"/>
        <end position="217"/>
    </location>
</feature>
<proteinExistence type="predicted"/>
<accession>A0A544TT88</accession>
<feature type="region of interest" description="Disordered" evidence="1">
    <location>
        <begin position="177"/>
        <end position="217"/>
    </location>
</feature>
<sequence length="217" mass="24051">MKTKWFSNFLTSLVVVTLVFGTASFASAKGSDERNTVQKGNVQFQKEDKSSEKNKKQKEDKSSNVKKVVIKSKVGKTVEKRLNTIDSTINSLSKSINTYFGVNDAGTVDKEVSEETPNKKYNSYKGKLEAEINKLRAIDKQLASDKKKYKANAADFEALLVRSKELQQKATDEIKRVKSLAEQADTPKPVDENTNTPGDTTIPVTPTEPTPTTEPTI</sequence>
<protein>
    <submittedName>
        <fullName evidence="3">Uncharacterized protein</fullName>
    </submittedName>
</protein>
<feature type="region of interest" description="Disordered" evidence="1">
    <location>
        <begin position="30"/>
        <end position="64"/>
    </location>
</feature>
<organism evidence="3 4">
    <name type="scientific">Psychrobacillus vulpis</name>
    <dbReference type="NCBI Taxonomy" id="2325572"/>
    <lineage>
        <taxon>Bacteria</taxon>
        <taxon>Bacillati</taxon>
        <taxon>Bacillota</taxon>
        <taxon>Bacilli</taxon>
        <taxon>Bacillales</taxon>
        <taxon>Bacillaceae</taxon>
        <taxon>Psychrobacillus</taxon>
    </lineage>
</organism>
<feature type="compositionally biased region" description="Basic and acidic residues" evidence="1">
    <location>
        <begin position="45"/>
        <end position="63"/>
    </location>
</feature>
<feature type="compositionally biased region" description="Low complexity" evidence="1">
    <location>
        <begin position="200"/>
        <end position="217"/>
    </location>
</feature>
<name>A0A544TT88_9BACI</name>
<feature type="signal peptide" evidence="2">
    <location>
        <begin position="1"/>
        <end position="28"/>
    </location>
</feature>
<dbReference type="Proteomes" id="UP000316626">
    <property type="component" value="Unassembled WGS sequence"/>
</dbReference>
<evidence type="ECO:0000313" key="4">
    <source>
        <dbReference type="Proteomes" id="UP000316626"/>
    </source>
</evidence>
<dbReference type="RefSeq" id="WP_142641706.1">
    <property type="nucleotide sequence ID" value="NZ_VDGI01000004.1"/>
</dbReference>
<keyword evidence="4" id="KW-1185">Reference proteome</keyword>
<dbReference type="EMBL" id="VDGI01000004">
    <property type="protein sequence ID" value="TQR20667.1"/>
    <property type="molecule type" value="Genomic_DNA"/>
</dbReference>
<evidence type="ECO:0000256" key="1">
    <source>
        <dbReference type="SAM" id="MobiDB-lite"/>
    </source>
</evidence>
<reference evidence="3 4" key="1">
    <citation type="submission" date="2019-06" db="EMBL/GenBank/DDBJ databases">
        <title>Psychrobacillus vulpis sp. nov., a new species isolated from feces of a red fox that inhabits in The Tablas de Daimiel Natural Park, Albacete, Spain.</title>
        <authorList>
            <person name="Rodriguez M."/>
            <person name="Reina J.C."/>
            <person name="Bejar V."/>
            <person name="Llamas I."/>
        </authorList>
    </citation>
    <scope>NUCLEOTIDE SEQUENCE [LARGE SCALE GENOMIC DNA]</scope>
    <source>
        <strain evidence="3 4">Z8</strain>
    </source>
</reference>
<dbReference type="AlphaFoldDB" id="A0A544TT88"/>
<gene>
    <name evidence="3" type="ORF">FG384_06110</name>
</gene>
<keyword evidence="2" id="KW-0732">Signal</keyword>
<comment type="caution">
    <text evidence="3">The sequence shown here is derived from an EMBL/GenBank/DDBJ whole genome shotgun (WGS) entry which is preliminary data.</text>
</comment>
<dbReference type="OrthoDB" id="2970249at2"/>
<evidence type="ECO:0000256" key="2">
    <source>
        <dbReference type="SAM" id="SignalP"/>
    </source>
</evidence>